<comment type="caution">
    <text evidence="1">The sequence shown here is derived from an EMBL/GenBank/DDBJ whole genome shotgun (WGS) entry which is preliminary data.</text>
</comment>
<reference evidence="1 2" key="1">
    <citation type="submission" date="2019-07" db="EMBL/GenBank/DDBJ databases">
        <title>De Novo Assembly of kiwifruit Actinidia rufa.</title>
        <authorList>
            <person name="Sugita-Konishi S."/>
            <person name="Sato K."/>
            <person name="Mori E."/>
            <person name="Abe Y."/>
            <person name="Kisaki G."/>
            <person name="Hamano K."/>
            <person name="Suezawa K."/>
            <person name="Otani M."/>
            <person name="Fukuda T."/>
            <person name="Manabe T."/>
            <person name="Gomi K."/>
            <person name="Tabuchi M."/>
            <person name="Akimitsu K."/>
            <person name="Kataoka I."/>
        </authorList>
    </citation>
    <scope>NUCLEOTIDE SEQUENCE [LARGE SCALE GENOMIC DNA]</scope>
    <source>
        <strain evidence="2">cv. Fuchu</strain>
    </source>
</reference>
<proteinExistence type="predicted"/>
<evidence type="ECO:0000313" key="2">
    <source>
        <dbReference type="Proteomes" id="UP000585474"/>
    </source>
</evidence>
<dbReference type="PANTHER" id="PTHR26312:SF168">
    <property type="entry name" value="OS06G0606700 PROTEIN"/>
    <property type="match status" value="1"/>
</dbReference>
<name>A0A7J0E3A2_9ERIC</name>
<dbReference type="InterPro" id="IPR011990">
    <property type="entry name" value="TPR-like_helical_dom_sf"/>
</dbReference>
<dbReference type="Gene3D" id="1.25.40.10">
    <property type="entry name" value="Tetratricopeptide repeat domain"/>
    <property type="match status" value="1"/>
</dbReference>
<sequence length="238" mass="26085">MTRTLSETDLRDLSLSKRKPFGLPTIAVEDEERERGVFSRSESLGALDRVLLLLGSGLDQESCIGGGSGGGGGCWIGSGGGSDRGDGCWDSNHSHEGTEVYYRMMIEANPGNALVLSNYARFLKEVRGDLVKAEEYCGRAILANRPSDGNVFSLYADLLWQPHKDAPRAESYFDQALKAAPDDCYVLASYARFLWDVVEVEEEEEKDFVEREDARSMYLSPPSFFQGAPPLPPIASAS</sequence>
<dbReference type="OrthoDB" id="439046at2759"/>
<dbReference type="SUPFAM" id="SSF48452">
    <property type="entry name" value="TPR-like"/>
    <property type="match status" value="1"/>
</dbReference>
<dbReference type="EMBL" id="BJWL01000001">
    <property type="protein sequence ID" value="GFY80908.1"/>
    <property type="molecule type" value="Genomic_DNA"/>
</dbReference>
<protein>
    <submittedName>
        <fullName evidence="1">Tetratricopeptide repeat (TPR)-like superfamily protein</fullName>
    </submittedName>
</protein>
<gene>
    <name evidence="1" type="ORF">Acr_01g0007170</name>
</gene>
<evidence type="ECO:0000313" key="1">
    <source>
        <dbReference type="EMBL" id="GFY80908.1"/>
    </source>
</evidence>
<dbReference type="PANTHER" id="PTHR26312">
    <property type="entry name" value="TETRATRICOPEPTIDE REPEAT PROTEIN 5"/>
    <property type="match status" value="1"/>
</dbReference>
<keyword evidence="2" id="KW-1185">Reference proteome</keyword>
<organism evidence="1 2">
    <name type="scientific">Actinidia rufa</name>
    <dbReference type="NCBI Taxonomy" id="165716"/>
    <lineage>
        <taxon>Eukaryota</taxon>
        <taxon>Viridiplantae</taxon>
        <taxon>Streptophyta</taxon>
        <taxon>Embryophyta</taxon>
        <taxon>Tracheophyta</taxon>
        <taxon>Spermatophyta</taxon>
        <taxon>Magnoliopsida</taxon>
        <taxon>eudicotyledons</taxon>
        <taxon>Gunneridae</taxon>
        <taxon>Pentapetalae</taxon>
        <taxon>asterids</taxon>
        <taxon>Ericales</taxon>
        <taxon>Actinidiaceae</taxon>
        <taxon>Actinidia</taxon>
    </lineage>
</organism>
<accession>A0A7J0E3A2</accession>
<dbReference type="Proteomes" id="UP000585474">
    <property type="component" value="Unassembled WGS sequence"/>
</dbReference>
<dbReference type="AlphaFoldDB" id="A0A7J0E3A2"/>